<gene>
    <name evidence="1" type="ORF">CLPUN_34280</name>
</gene>
<evidence type="ECO:0000313" key="1">
    <source>
        <dbReference type="EMBL" id="OOM75187.1"/>
    </source>
</evidence>
<sequence length="82" mass="9192">MNDKDLLEDILLTVKGASDLYLHGTIESSTPNVHSAFDKALCDSLEMQNQIYSKMAAKGWYPSEQADQNKINQAKQKFSAQQ</sequence>
<dbReference type="RefSeq" id="WP_077848457.1">
    <property type="nucleotide sequence ID" value="NZ_LZZM01000189.1"/>
</dbReference>
<dbReference type="Pfam" id="PF07875">
    <property type="entry name" value="Coat_F"/>
    <property type="match status" value="1"/>
</dbReference>
<dbReference type="Proteomes" id="UP000190890">
    <property type="component" value="Unassembled WGS sequence"/>
</dbReference>
<organism evidence="1 2">
    <name type="scientific">Clostridium puniceum</name>
    <dbReference type="NCBI Taxonomy" id="29367"/>
    <lineage>
        <taxon>Bacteria</taxon>
        <taxon>Bacillati</taxon>
        <taxon>Bacillota</taxon>
        <taxon>Clostridia</taxon>
        <taxon>Eubacteriales</taxon>
        <taxon>Clostridiaceae</taxon>
        <taxon>Clostridium</taxon>
    </lineage>
</organism>
<dbReference type="InterPro" id="IPR012851">
    <property type="entry name" value="Spore_coat_CotF-like"/>
</dbReference>
<accession>A0A1S8TBL7</accession>
<evidence type="ECO:0000313" key="2">
    <source>
        <dbReference type="Proteomes" id="UP000190890"/>
    </source>
</evidence>
<name>A0A1S8TBL7_9CLOT</name>
<protein>
    <submittedName>
        <fullName evidence="1">Coat F domain protein</fullName>
    </submittedName>
</protein>
<dbReference type="AlphaFoldDB" id="A0A1S8TBL7"/>
<dbReference type="STRING" id="29367.CLPUN_34280"/>
<reference evidence="1 2" key="1">
    <citation type="submission" date="2016-05" db="EMBL/GenBank/DDBJ databases">
        <title>Microbial solvent formation.</title>
        <authorList>
            <person name="Poehlein A."/>
            <person name="Montoya Solano J.D."/>
            <person name="Flitsch S."/>
            <person name="Krabben P."/>
            <person name="Duerre P."/>
            <person name="Daniel R."/>
        </authorList>
    </citation>
    <scope>NUCLEOTIDE SEQUENCE [LARGE SCALE GENOMIC DNA]</scope>
    <source>
        <strain evidence="1 2">DSM 2619</strain>
    </source>
</reference>
<dbReference type="EMBL" id="LZZM01000189">
    <property type="protein sequence ID" value="OOM75187.1"/>
    <property type="molecule type" value="Genomic_DNA"/>
</dbReference>
<dbReference type="OrthoDB" id="1685263at2"/>
<comment type="caution">
    <text evidence="1">The sequence shown here is derived from an EMBL/GenBank/DDBJ whole genome shotgun (WGS) entry which is preliminary data.</text>
</comment>
<proteinExistence type="predicted"/>
<keyword evidence="2" id="KW-1185">Reference proteome</keyword>